<dbReference type="Pfam" id="PF12937">
    <property type="entry name" value="F-box-like"/>
    <property type="match status" value="1"/>
</dbReference>
<evidence type="ECO:0000313" key="4">
    <source>
        <dbReference type="Proteomes" id="UP001632038"/>
    </source>
</evidence>
<dbReference type="SUPFAM" id="SSF81383">
    <property type="entry name" value="F-box domain"/>
    <property type="match status" value="1"/>
</dbReference>
<sequence length="363" mass="41359">MSSRGVKMKSLTDIMIGGQSGRQRECDVPAEVLEFILSQLNLRDNIRASAVCRRWLAAAVSVRLSNRRSLLMCFPKHGDLHEFYDPSDRKTYHLDLPELRGSTILYAKGNWLLLGRPSTQELQDVFFFCPYTREMIMLPKLPIEYQKVAFSCAPTSSDCVVFAVISIFSIHTCHPGETEWNVLVYHNPQEESIRNPWHHQIVFSNAHIYLLNVFGQVGCFNLANNTWKAYTIPAPKCTLDLPFENRWSAKFMAEHDGKIYVICTCAAENPVIYRFDGTWTEVVSLGGMTLFANASSSLARTGLAGKLAGNVVFPKILLYGRRCVTYYPSSGRYYPRNQLYNWNEDEHMDNVWIDAPNDASIFL</sequence>
<dbReference type="PANTHER" id="PTHR33127">
    <property type="entry name" value="TRANSMEMBRANE PROTEIN"/>
    <property type="match status" value="1"/>
</dbReference>
<dbReference type="AlphaFoldDB" id="A0ABD3C274"/>
<keyword evidence="4" id="KW-1185">Reference proteome</keyword>
<name>A0ABD3C274_9LAMI</name>
<evidence type="ECO:0000259" key="1">
    <source>
        <dbReference type="Pfam" id="PF03478"/>
    </source>
</evidence>
<dbReference type="InterPro" id="IPR015915">
    <property type="entry name" value="Kelch-typ_b-propeller"/>
</dbReference>
<gene>
    <name evidence="3" type="ORF">CASFOL_032225</name>
</gene>
<evidence type="ECO:0000259" key="2">
    <source>
        <dbReference type="Pfam" id="PF12937"/>
    </source>
</evidence>
<organism evidence="3 4">
    <name type="scientific">Castilleja foliolosa</name>
    <dbReference type="NCBI Taxonomy" id="1961234"/>
    <lineage>
        <taxon>Eukaryota</taxon>
        <taxon>Viridiplantae</taxon>
        <taxon>Streptophyta</taxon>
        <taxon>Embryophyta</taxon>
        <taxon>Tracheophyta</taxon>
        <taxon>Spermatophyta</taxon>
        <taxon>Magnoliopsida</taxon>
        <taxon>eudicotyledons</taxon>
        <taxon>Gunneridae</taxon>
        <taxon>Pentapetalae</taxon>
        <taxon>asterids</taxon>
        <taxon>lamiids</taxon>
        <taxon>Lamiales</taxon>
        <taxon>Orobanchaceae</taxon>
        <taxon>Pedicularideae</taxon>
        <taxon>Castillejinae</taxon>
        <taxon>Castilleja</taxon>
    </lineage>
</organism>
<accession>A0ABD3C274</accession>
<evidence type="ECO:0000313" key="3">
    <source>
        <dbReference type="EMBL" id="KAL3623409.1"/>
    </source>
</evidence>
<dbReference type="Proteomes" id="UP001632038">
    <property type="component" value="Unassembled WGS sequence"/>
</dbReference>
<reference evidence="4" key="1">
    <citation type="journal article" date="2024" name="IScience">
        <title>Strigolactones Initiate the Formation of Haustorium-like Structures in Castilleja.</title>
        <authorList>
            <person name="Buerger M."/>
            <person name="Peterson D."/>
            <person name="Chory J."/>
        </authorList>
    </citation>
    <scope>NUCLEOTIDE SEQUENCE [LARGE SCALE GENOMIC DNA]</scope>
</reference>
<dbReference type="Pfam" id="PF03478">
    <property type="entry name" value="Beta-prop_KIB1-4"/>
    <property type="match status" value="1"/>
</dbReference>
<dbReference type="Gene3D" id="2.120.10.80">
    <property type="entry name" value="Kelch-type beta propeller"/>
    <property type="match status" value="1"/>
</dbReference>
<dbReference type="SUPFAM" id="SSF50965">
    <property type="entry name" value="Galactose oxidase, central domain"/>
    <property type="match status" value="1"/>
</dbReference>
<feature type="domain" description="KIB1-4 beta-propeller" evidence="1">
    <location>
        <begin position="83"/>
        <end position="313"/>
    </location>
</feature>
<dbReference type="InterPro" id="IPR011043">
    <property type="entry name" value="Gal_Oxase/kelch_b-propeller"/>
</dbReference>
<dbReference type="PANTHER" id="PTHR33127:SF5">
    <property type="entry name" value="TRANSMEMBRANE PROTEIN"/>
    <property type="match status" value="1"/>
</dbReference>
<dbReference type="EMBL" id="JAVIJP010000054">
    <property type="protein sequence ID" value="KAL3623409.1"/>
    <property type="molecule type" value="Genomic_DNA"/>
</dbReference>
<protein>
    <recommendedName>
        <fullName evidence="5">F-box domain-containing protein</fullName>
    </recommendedName>
</protein>
<dbReference type="InterPro" id="IPR001810">
    <property type="entry name" value="F-box_dom"/>
</dbReference>
<dbReference type="InterPro" id="IPR005174">
    <property type="entry name" value="KIB1-4_b-propeller"/>
</dbReference>
<feature type="domain" description="F-box" evidence="2">
    <location>
        <begin position="27"/>
        <end position="64"/>
    </location>
</feature>
<comment type="caution">
    <text evidence="3">The sequence shown here is derived from an EMBL/GenBank/DDBJ whole genome shotgun (WGS) entry which is preliminary data.</text>
</comment>
<dbReference type="Gene3D" id="1.20.1280.50">
    <property type="match status" value="1"/>
</dbReference>
<evidence type="ECO:0008006" key="5">
    <source>
        <dbReference type="Google" id="ProtNLM"/>
    </source>
</evidence>
<dbReference type="InterPro" id="IPR036047">
    <property type="entry name" value="F-box-like_dom_sf"/>
</dbReference>
<proteinExistence type="predicted"/>